<protein>
    <submittedName>
        <fullName evidence="1">Uncharacterized protein</fullName>
    </submittedName>
</protein>
<proteinExistence type="predicted"/>
<reference evidence="1" key="1">
    <citation type="submission" date="2022-03" db="EMBL/GenBank/DDBJ databases">
        <title>Genomic analyses of argali, domestic sheep and their hybrids provide insights into chromosomal evolution, heterosis and genetic basis of agronomic traits.</title>
        <authorList>
            <person name="Li M."/>
        </authorList>
    </citation>
    <scope>NUCLEOTIDE SEQUENCE</scope>
    <source>
        <strain evidence="1">F1 hybrid</strain>
    </source>
</reference>
<name>A0ACB9U2F9_9CETA</name>
<organism evidence="1 2">
    <name type="scientific">Ovis ammon polii x Ovis aries</name>
    <dbReference type="NCBI Taxonomy" id="2918886"/>
    <lineage>
        <taxon>Eukaryota</taxon>
        <taxon>Metazoa</taxon>
        <taxon>Chordata</taxon>
        <taxon>Craniata</taxon>
        <taxon>Vertebrata</taxon>
        <taxon>Euteleostomi</taxon>
        <taxon>Mammalia</taxon>
        <taxon>Eutheria</taxon>
        <taxon>Laurasiatheria</taxon>
        <taxon>Artiodactyla</taxon>
        <taxon>Ruminantia</taxon>
        <taxon>Pecora</taxon>
        <taxon>Bovidae</taxon>
        <taxon>Caprinae</taxon>
        <taxon>Ovis</taxon>
    </lineage>
</organism>
<sequence length="88" mass="9937">MPSYPHSPQAPEGPHILTRRLEDQRKVKTKLVNLVSRMGNLKLIAATGDRRQCPNIEVLGDAQSNITVYELWDTGDPDGVDFHIKEEE</sequence>
<evidence type="ECO:0000313" key="1">
    <source>
        <dbReference type="EMBL" id="KAI4554874.1"/>
    </source>
</evidence>
<accession>A0ACB9U2F9</accession>
<dbReference type="EMBL" id="CM043025">
    <property type="protein sequence ID" value="KAI4554874.1"/>
    <property type="molecule type" value="Genomic_DNA"/>
</dbReference>
<comment type="caution">
    <text evidence="1">The sequence shown here is derived from an EMBL/GenBank/DDBJ whole genome shotgun (WGS) entry which is preliminary data.</text>
</comment>
<gene>
    <name evidence="1" type="ORF">MJG53_020173</name>
</gene>
<evidence type="ECO:0000313" key="2">
    <source>
        <dbReference type="Proteomes" id="UP001057279"/>
    </source>
</evidence>
<keyword evidence="2" id="KW-1185">Reference proteome</keyword>
<dbReference type="Proteomes" id="UP001057279">
    <property type="component" value="Chromosome X"/>
</dbReference>